<dbReference type="Pfam" id="PF03819">
    <property type="entry name" value="MazG"/>
    <property type="match status" value="1"/>
</dbReference>
<dbReference type="Proteomes" id="UP000278475">
    <property type="component" value="Unassembled WGS sequence"/>
</dbReference>
<dbReference type="GO" id="GO:0016787">
    <property type="term" value="F:hydrolase activity"/>
    <property type="evidence" value="ECO:0007669"/>
    <property type="project" value="UniProtKB-KW"/>
</dbReference>
<dbReference type="InterPro" id="IPR004518">
    <property type="entry name" value="MazG-like_dom"/>
</dbReference>
<evidence type="ECO:0000313" key="4">
    <source>
        <dbReference type="Proteomes" id="UP000272051"/>
    </source>
</evidence>
<gene>
    <name evidence="2" type="ORF">DRJ31_06090</name>
    <name evidence="3" type="ORF">DRJ33_02975</name>
</gene>
<dbReference type="EMBL" id="QMQV01000052">
    <property type="protein sequence ID" value="RLE48962.1"/>
    <property type="molecule type" value="Genomic_DNA"/>
</dbReference>
<dbReference type="SUPFAM" id="SSF101386">
    <property type="entry name" value="all-alpha NTP pyrophosphatases"/>
    <property type="match status" value="1"/>
</dbReference>
<evidence type="ECO:0000313" key="3">
    <source>
        <dbReference type="EMBL" id="RLE52714.1"/>
    </source>
</evidence>
<sequence length="97" mass="10820">MDLSVAQKMMMEIYGQRDISRGAYGTFLWLVEEIGELANALRSGDGEELKKEFADVLAWLFSLANVVGVDVNEAFVSKYNFKCPKCGSNPCVCEESR</sequence>
<reference evidence="4 5" key="1">
    <citation type="submission" date="2018-06" db="EMBL/GenBank/DDBJ databases">
        <title>Extensive metabolic versatility and redundancy in microbially diverse, dynamic hydrothermal sediments.</title>
        <authorList>
            <person name="Dombrowski N."/>
            <person name="Teske A."/>
            <person name="Baker B.J."/>
        </authorList>
    </citation>
    <scope>NUCLEOTIDE SEQUENCE [LARGE SCALE GENOMIC DNA]</scope>
    <source>
        <strain evidence="3">B34_G17</strain>
        <strain evidence="2">B66_G16</strain>
    </source>
</reference>
<comment type="caution">
    <text evidence="2">The sequence shown here is derived from an EMBL/GenBank/DDBJ whole genome shotgun (WGS) entry which is preliminary data.</text>
</comment>
<dbReference type="CDD" id="cd11535">
    <property type="entry name" value="NTP-PPase_SsMazG"/>
    <property type="match status" value="1"/>
</dbReference>
<evidence type="ECO:0000313" key="5">
    <source>
        <dbReference type="Proteomes" id="UP000278475"/>
    </source>
</evidence>
<evidence type="ECO:0000259" key="1">
    <source>
        <dbReference type="Pfam" id="PF03819"/>
    </source>
</evidence>
<keyword evidence="2" id="KW-0378">Hydrolase</keyword>
<dbReference type="PANTHER" id="PTHR42702:SF1">
    <property type="entry name" value="REGULATORY PROTEIN FOR BETA-LACTAMASE"/>
    <property type="match status" value="1"/>
</dbReference>
<dbReference type="Gene3D" id="1.10.287.1080">
    <property type="entry name" value="MazG-like"/>
    <property type="match status" value="1"/>
</dbReference>
<protein>
    <submittedName>
        <fullName evidence="2">Nucleotide pyrophosphohydrolase</fullName>
    </submittedName>
</protein>
<evidence type="ECO:0000313" key="2">
    <source>
        <dbReference type="EMBL" id="RLE48962.1"/>
    </source>
</evidence>
<dbReference type="Proteomes" id="UP000272051">
    <property type="component" value="Unassembled WGS sequence"/>
</dbReference>
<dbReference type="AlphaFoldDB" id="A0A497EPG3"/>
<name>A0A497EPG3_9CREN</name>
<feature type="domain" description="NTP pyrophosphohydrolase MazG-like" evidence="1">
    <location>
        <begin position="27"/>
        <end position="86"/>
    </location>
</feature>
<dbReference type="EMBL" id="QMQX01000039">
    <property type="protein sequence ID" value="RLE52714.1"/>
    <property type="molecule type" value="Genomic_DNA"/>
</dbReference>
<organism evidence="2 5">
    <name type="scientific">Thermoproteota archaeon</name>
    <dbReference type="NCBI Taxonomy" id="2056631"/>
    <lineage>
        <taxon>Archaea</taxon>
        <taxon>Thermoproteota</taxon>
    </lineage>
</organism>
<proteinExistence type="predicted"/>
<dbReference type="PANTHER" id="PTHR42702">
    <property type="entry name" value="NUCLEOTIDE PYROPHOSPHOHYDROLASE"/>
    <property type="match status" value="1"/>
</dbReference>
<accession>A0A497EPG3</accession>